<evidence type="ECO:0000256" key="6">
    <source>
        <dbReference type="ARBA" id="ARBA00023004"/>
    </source>
</evidence>
<evidence type="ECO:0000256" key="2">
    <source>
        <dbReference type="ARBA" id="ARBA00005179"/>
    </source>
</evidence>
<evidence type="ECO:0000313" key="9">
    <source>
        <dbReference type="EMBL" id="GAT49261.1"/>
    </source>
</evidence>
<evidence type="ECO:0000256" key="4">
    <source>
        <dbReference type="ARBA" id="ARBA00022723"/>
    </source>
</evidence>
<dbReference type="SUPFAM" id="SSF48264">
    <property type="entry name" value="Cytochrome P450"/>
    <property type="match status" value="1"/>
</dbReference>
<dbReference type="InterPro" id="IPR050121">
    <property type="entry name" value="Cytochrome_P450_monoxygenase"/>
</dbReference>
<protein>
    <recommendedName>
        <fullName evidence="11">Cytochrome P450</fullName>
    </recommendedName>
</protein>
<dbReference type="Proteomes" id="UP000815677">
    <property type="component" value="Unassembled WGS sequence"/>
</dbReference>
<dbReference type="PRINTS" id="PR00385">
    <property type="entry name" value="P450"/>
</dbReference>
<keyword evidence="10" id="KW-1185">Reference proteome</keyword>
<keyword evidence="8" id="KW-0472">Membrane</keyword>
<proteinExistence type="inferred from homology"/>
<dbReference type="Gene3D" id="1.10.630.10">
    <property type="entry name" value="Cytochrome P450"/>
    <property type="match status" value="1"/>
</dbReference>
<dbReference type="Pfam" id="PF00067">
    <property type="entry name" value="p450"/>
    <property type="match status" value="1"/>
</dbReference>
<sequence>MPLSELLVPSTLLGVANHIYWHKFEPENAHYPLFAVLAQPLLLVTVLGKLTLFNTLAAEFFVIASLFTSIGIYRAGPWHPLAHLPGPFAARISKYWSFKLLLSGHKHLVLKELHEKYGDVVRTGPNEVSIVHADAIRSVFGTGGFQKGPFYEPWSDPTLPTKALLNLRGDAHANRRRIWNRGMNSEGLKGFEHVLAKRLVIMLSQFDKMIAEGKGKSPVDLAAWFSYLTFDFMGDLAFGGGFDMLRDGGDKNGLWAIIKQGAKATAIIAQTPWIVPTFNMIPGANYIMDRLRLFAKESAERRIATGAKEHKDIWYHLMDEEGHEKVKPPVHDVVVDGVLIIVAGSDTSSVALSYFIYCMLCNPELYARAQAEVDSVYPDVESCLDSTHHDELKFLTACIQESLRLFPPVPTGGPRKIPKGDAKIIAGKLIPPETQIYVPAYVIHRSPANFAPAPDSFDPDRWLRASSDAETLNHAAFMSFSYGAANCAAKHLAWRELLMTLSALLKRYNMKFVDESPNAKTGRDWESTMHDFFVTETGELKVEFSLR</sequence>
<evidence type="ECO:0000256" key="3">
    <source>
        <dbReference type="ARBA" id="ARBA00010617"/>
    </source>
</evidence>
<dbReference type="PRINTS" id="PR00463">
    <property type="entry name" value="EP450I"/>
</dbReference>
<keyword evidence="5" id="KW-0560">Oxidoreductase</keyword>
<keyword evidence="8" id="KW-0812">Transmembrane</keyword>
<comment type="similarity">
    <text evidence="3">Belongs to the cytochrome P450 family.</text>
</comment>
<name>A0ABQ0LDY6_MYCCL</name>
<reference evidence="9" key="1">
    <citation type="submission" date="2014-09" db="EMBL/GenBank/DDBJ databases">
        <title>Genome sequence of the luminous mushroom Mycena chlorophos for searching fungal bioluminescence genes.</title>
        <authorList>
            <person name="Tanaka Y."/>
            <person name="Kasuga D."/>
            <person name="Oba Y."/>
            <person name="Hase S."/>
            <person name="Sato K."/>
            <person name="Oba Y."/>
            <person name="Sakakibara Y."/>
        </authorList>
    </citation>
    <scope>NUCLEOTIDE SEQUENCE</scope>
</reference>
<dbReference type="InterPro" id="IPR002401">
    <property type="entry name" value="Cyt_P450_E_grp-I"/>
</dbReference>
<comment type="cofactor">
    <cofactor evidence="1">
        <name>heme</name>
        <dbReference type="ChEBI" id="CHEBI:30413"/>
    </cofactor>
</comment>
<accession>A0ABQ0LDY6</accession>
<feature type="transmembrane region" description="Helical" evidence="8">
    <location>
        <begin position="55"/>
        <end position="73"/>
    </location>
</feature>
<evidence type="ECO:0000256" key="5">
    <source>
        <dbReference type="ARBA" id="ARBA00023002"/>
    </source>
</evidence>
<evidence type="ECO:0000256" key="1">
    <source>
        <dbReference type="ARBA" id="ARBA00001971"/>
    </source>
</evidence>
<dbReference type="CDD" id="cd11061">
    <property type="entry name" value="CYP67-like"/>
    <property type="match status" value="1"/>
</dbReference>
<keyword evidence="8" id="KW-1133">Transmembrane helix</keyword>
<organism evidence="9 10">
    <name type="scientific">Mycena chlorophos</name>
    <name type="common">Agaric fungus</name>
    <name type="synonym">Agaricus chlorophos</name>
    <dbReference type="NCBI Taxonomy" id="658473"/>
    <lineage>
        <taxon>Eukaryota</taxon>
        <taxon>Fungi</taxon>
        <taxon>Dikarya</taxon>
        <taxon>Basidiomycota</taxon>
        <taxon>Agaricomycotina</taxon>
        <taxon>Agaricomycetes</taxon>
        <taxon>Agaricomycetidae</taxon>
        <taxon>Agaricales</taxon>
        <taxon>Marasmiineae</taxon>
        <taxon>Mycenaceae</taxon>
        <taxon>Mycena</taxon>
    </lineage>
</organism>
<comment type="pathway">
    <text evidence="2">Secondary metabolite biosynthesis.</text>
</comment>
<keyword evidence="7" id="KW-0503">Monooxygenase</keyword>
<evidence type="ECO:0008006" key="11">
    <source>
        <dbReference type="Google" id="ProtNLM"/>
    </source>
</evidence>
<feature type="transmembrane region" description="Helical" evidence="8">
    <location>
        <begin position="29"/>
        <end position="48"/>
    </location>
</feature>
<gene>
    <name evidence="9" type="ORF">MCHLO_06586</name>
</gene>
<dbReference type="PANTHER" id="PTHR24305:SF187">
    <property type="entry name" value="P450, PUTATIVE (EUROFUNG)-RELATED"/>
    <property type="match status" value="1"/>
</dbReference>
<keyword evidence="4" id="KW-0479">Metal-binding</keyword>
<evidence type="ECO:0000256" key="8">
    <source>
        <dbReference type="SAM" id="Phobius"/>
    </source>
</evidence>
<dbReference type="InterPro" id="IPR036396">
    <property type="entry name" value="Cyt_P450_sf"/>
</dbReference>
<evidence type="ECO:0000313" key="10">
    <source>
        <dbReference type="Proteomes" id="UP000815677"/>
    </source>
</evidence>
<dbReference type="InterPro" id="IPR001128">
    <property type="entry name" value="Cyt_P450"/>
</dbReference>
<evidence type="ECO:0000256" key="7">
    <source>
        <dbReference type="ARBA" id="ARBA00023033"/>
    </source>
</evidence>
<dbReference type="EMBL" id="DF845413">
    <property type="protein sequence ID" value="GAT49261.1"/>
    <property type="molecule type" value="Genomic_DNA"/>
</dbReference>
<dbReference type="PANTHER" id="PTHR24305">
    <property type="entry name" value="CYTOCHROME P450"/>
    <property type="match status" value="1"/>
</dbReference>
<keyword evidence="6" id="KW-0408">Iron</keyword>